<reference evidence="1" key="1">
    <citation type="journal article" date="2023" name="G3 (Bethesda)">
        <title>A reference genome for the long-term kleptoplast-retaining sea slug Elysia crispata morphotype clarki.</title>
        <authorList>
            <person name="Eastman K.E."/>
            <person name="Pendleton A.L."/>
            <person name="Shaikh M.A."/>
            <person name="Suttiyut T."/>
            <person name="Ogas R."/>
            <person name="Tomko P."/>
            <person name="Gavelis G."/>
            <person name="Widhalm J.R."/>
            <person name="Wisecaver J.H."/>
        </authorList>
    </citation>
    <scope>NUCLEOTIDE SEQUENCE</scope>
    <source>
        <strain evidence="1">ECLA1</strain>
    </source>
</reference>
<organism evidence="1 2">
    <name type="scientific">Elysia crispata</name>
    <name type="common">lettuce slug</name>
    <dbReference type="NCBI Taxonomy" id="231223"/>
    <lineage>
        <taxon>Eukaryota</taxon>
        <taxon>Metazoa</taxon>
        <taxon>Spiralia</taxon>
        <taxon>Lophotrochozoa</taxon>
        <taxon>Mollusca</taxon>
        <taxon>Gastropoda</taxon>
        <taxon>Heterobranchia</taxon>
        <taxon>Euthyneura</taxon>
        <taxon>Panpulmonata</taxon>
        <taxon>Sacoglossa</taxon>
        <taxon>Placobranchoidea</taxon>
        <taxon>Plakobranchidae</taxon>
        <taxon>Elysia</taxon>
    </lineage>
</organism>
<evidence type="ECO:0000313" key="1">
    <source>
        <dbReference type="EMBL" id="KAK3788901.1"/>
    </source>
</evidence>
<sequence length="106" mass="11792">MADTEWDAQTELWVIEQIMTVWPKLDRQSFGLKPSSQMLTYTGAQSSIVYVTCLQHSWPRASITYNSNNIVVLIAPPDGPGQGDIDVTRPTYGMFGSLRGFGFNSC</sequence>
<protein>
    <submittedName>
        <fullName evidence="1">Uncharacterized protein</fullName>
    </submittedName>
</protein>
<dbReference type="EMBL" id="JAWDGP010001711">
    <property type="protein sequence ID" value="KAK3788901.1"/>
    <property type="molecule type" value="Genomic_DNA"/>
</dbReference>
<gene>
    <name evidence="1" type="ORF">RRG08_010151</name>
</gene>
<keyword evidence="2" id="KW-1185">Reference proteome</keyword>
<accession>A0AAE1AKK2</accession>
<name>A0AAE1AKK2_9GAST</name>
<proteinExistence type="predicted"/>
<comment type="caution">
    <text evidence="1">The sequence shown here is derived from an EMBL/GenBank/DDBJ whole genome shotgun (WGS) entry which is preliminary data.</text>
</comment>
<dbReference type="AlphaFoldDB" id="A0AAE1AKK2"/>
<dbReference type="Proteomes" id="UP001283361">
    <property type="component" value="Unassembled WGS sequence"/>
</dbReference>
<evidence type="ECO:0000313" key="2">
    <source>
        <dbReference type="Proteomes" id="UP001283361"/>
    </source>
</evidence>